<name>A0A5D3BPD0_CUCMM</name>
<dbReference type="EMBL" id="SSTD01016175">
    <property type="protein sequence ID" value="TYK01563.1"/>
    <property type="molecule type" value="Genomic_DNA"/>
</dbReference>
<gene>
    <name evidence="1" type="ORF">E5676_scaffold451G001390</name>
</gene>
<protein>
    <submittedName>
        <fullName evidence="1">Ty3-gypsy retrotransposon protein</fullName>
    </submittedName>
</protein>
<comment type="caution">
    <text evidence="1">The sequence shown here is derived from an EMBL/GenBank/DDBJ whole genome shotgun (WGS) entry which is preliminary data.</text>
</comment>
<sequence length="401" mass="44252">MNGAKNGARLLFRKNAVAPATCALTERDEYLADDAANVKQNREGSATLATILTSQQGRVFATTRQGAEQAGTVVTGEVMLSKDEIKACQVEIANHVLDVTLLVLGMRDFDVILSMDWLSANHASIDYSRKEVVFNPPSAASFKFKEARTVVLPKVISAMKASKLLNQGTWSILASIVETREPEVSLSFEPVGREYPDVFSNELPGFPPPREIDFAIELKPDTALISIAPYRMAPAELKELMVQLQELLDKGFIQPSVSARGAPVLFVKKKDGSTYLCIYHKELNKVIVKNCYPLPMTDDLFDQLYGHYEFIVMSFGLTNAPADSNGKLTDTLRKRSHASFFTPSSVESCTRRVDHACRAEPPLSSHQAIFQIELSHPFPAVEPPVFLQPSHLASFSPSQAY</sequence>
<evidence type="ECO:0000313" key="1">
    <source>
        <dbReference type="EMBL" id="TYK01563.1"/>
    </source>
</evidence>
<dbReference type="AlphaFoldDB" id="A0A5D3BPD0"/>
<dbReference type="Gene3D" id="3.10.10.10">
    <property type="entry name" value="HIV Type 1 Reverse Transcriptase, subunit A, domain 1"/>
    <property type="match status" value="1"/>
</dbReference>
<dbReference type="CDD" id="cd00303">
    <property type="entry name" value="retropepsin_like"/>
    <property type="match status" value="1"/>
</dbReference>
<dbReference type="Proteomes" id="UP000321947">
    <property type="component" value="Unassembled WGS sequence"/>
</dbReference>
<dbReference type="Pfam" id="PF08284">
    <property type="entry name" value="RVP_2"/>
    <property type="match status" value="1"/>
</dbReference>
<organism evidence="1 2">
    <name type="scientific">Cucumis melo var. makuwa</name>
    <name type="common">Oriental melon</name>
    <dbReference type="NCBI Taxonomy" id="1194695"/>
    <lineage>
        <taxon>Eukaryota</taxon>
        <taxon>Viridiplantae</taxon>
        <taxon>Streptophyta</taxon>
        <taxon>Embryophyta</taxon>
        <taxon>Tracheophyta</taxon>
        <taxon>Spermatophyta</taxon>
        <taxon>Magnoliopsida</taxon>
        <taxon>eudicotyledons</taxon>
        <taxon>Gunneridae</taxon>
        <taxon>Pentapetalae</taxon>
        <taxon>rosids</taxon>
        <taxon>fabids</taxon>
        <taxon>Cucurbitales</taxon>
        <taxon>Cucurbitaceae</taxon>
        <taxon>Benincaseae</taxon>
        <taxon>Cucumis</taxon>
    </lineage>
</organism>
<dbReference type="InterPro" id="IPR032567">
    <property type="entry name" value="RTL1-rel"/>
</dbReference>
<reference evidence="1 2" key="1">
    <citation type="submission" date="2019-08" db="EMBL/GenBank/DDBJ databases">
        <title>Draft genome sequences of two oriental melons (Cucumis melo L. var makuwa).</title>
        <authorList>
            <person name="Kwon S.-Y."/>
        </authorList>
    </citation>
    <scope>NUCLEOTIDE SEQUENCE [LARGE SCALE GENOMIC DNA]</scope>
    <source>
        <strain evidence="2">cv. Chang Bougi</strain>
        <tissue evidence="1">Leaf</tissue>
    </source>
</reference>
<dbReference type="SUPFAM" id="SSF56672">
    <property type="entry name" value="DNA/RNA polymerases"/>
    <property type="match status" value="1"/>
</dbReference>
<dbReference type="Gene3D" id="2.40.70.10">
    <property type="entry name" value="Acid Proteases"/>
    <property type="match status" value="1"/>
</dbReference>
<accession>A0A5D3BPD0</accession>
<dbReference type="PANTHER" id="PTHR15503">
    <property type="entry name" value="LDOC1 RELATED"/>
    <property type="match status" value="1"/>
</dbReference>
<proteinExistence type="predicted"/>
<evidence type="ECO:0000313" key="2">
    <source>
        <dbReference type="Proteomes" id="UP000321947"/>
    </source>
</evidence>
<dbReference type="InterPro" id="IPR021109">
    <property type="entry name" value="Peptidase_aspartic_dom_sf"/>
</dbReference>
<dbReference type="PANTHER" id="PTHR15503:SF45">
    <property type="entry name" value="RNA-DIRECTED DNA POLYMERASE HOMOLOG"/>
    <property type="match status" value="1"/>
</dbReference>
<dbReference type="InterPro" id="IPR043502">
    <property type="entry name" value="DNA/RNA_pol_sf"/>
</dbReference>